<dbReference type="AlphaFoldDB" id="A0A4Y2CSR0"/>
<sequence>MYNAATSLNVFFQGISYAPVEPTEGETTGISSPAWDGKKASSKFPTGKQATPCTDYPPSVPSIRKNCCTLEICIKLWTQTCERKTPKIQTQFPSPQFPYGLFTNNVDLHQTLDQSVCEDTQNPDSVSFTSVSLWSFHQHCRSVANFGPVCGKEDTQNPDSVSFTSVSLWSFHQHCRSVANFGPSLWKGRHPKSIIGFLHCIMRYKTNYTVLAYQKFEGRTLQLVYFCFVSVYRKCFQFHKVEGKTLQLVYFCFVSACEYGKCFHYPLLPHPPPCKLPFGMKHTTRRSFSSILSSFFSSCGRMKIELPALDDQRSQLARLFFSLPHPPG</sequence>
<dbReference type="Proteomes" id="UP000499080">
    <property type="component" value="Unassembled WGS sequence"/>
</dbReference>
<evidence type="ECO:0000313" key="2">
    <source>
        <dbReference type="EMBL" id="GBM06847.1"/>
    </source>
</evidence>
<comment type="caution">
    <text evidence="2">The sequence shown here is derived from an EMBL/GenBank/DDBJ whole genome shotgun (WGS) entry which is preliminary data.</text>
</comment>
<keyword evidence="3" id="KW-1185">Reference proteome</keyword>
<dbReference type="EMBL" id="BGPR01000234">
    <property type="protein sequence ID" value="GBM06847.1"/>
    <property type="molecule type" value="Genomic_DNA"/>
</dbReference>
<organism evidence="2 3">
    <name type="scientific">Araneus ventricosus</name>
    <name type="common">Orbweaver spider</name>
    <name type="synonym">Epeira ventricosa</name>
    <dbReference type="NCBI Taxonomy" id="182803"/>
    <lineage>
        <taxon>Eukaryota</taxon>
        <taxon>Metazoa</taxon>
        <taxon>Ecdysozoa</taxon>
        <taxon>Arthropoda</taxon>
        <taxon>Chelicerata</taxon>
        <taxon>Arachnida</taxon>
        <taxon>Araneae</taxon>
        <taxon>Araneomorphae</taxon>
        <taxon>Entelegynae</taxon>
        <taxon>Araneoidea</taxon>
        <taxon>Araneidae</taxon>
        <taxon>Araneus</taxon>
    </lineage>
</organism>
<protein>
    <submittedName>
        <fullName evidence="2">Uncharacterized protein</fullName>
    </submittedName>
</protein>
<name>A0A4Y2CSR0_ARAVE</name>
<accession>A0A4Y2CSR0</accession>
<evidence type="ECO:0000256" key="1">
    <source>
        <dbReference type="SAM" id="MobiDB-lite"/>
    </source>
</evidence>
<feature type="region of interest" description="Disordered" evidence="1">
    <location>
        <begin position="24"/>
        <end position="50"/>
    </location>
</feature>
<proteinExistence type="predicted"/>
<evidence type="ECO:0000313" key="3">
    <source>
        <dbReference type="Proteomes" id="UP000499080"/>
    </source>
</evidence>
<gene>
    <name evidence="2" type="ORF">AVEN_173601_1</name>
</gene>
<reference evidence="2 3" key="1">
    <citation type="journal article" date="2019" name="Sci. Rep.">
        <title>Orb-weaving spider Araneus ventricosus genome elucidates the spidroin gene catalogue.</title>
        <authorList>
            <person name="Kono N."/>
            <person name="Nakamura H."/>
            <person name="Ohtoshi R."/>
            <person name="Moran D.A.P."/>
            <person name="Shinohara A."/>
            <person name="Yoshida Y."/>
            <person name="Fujiwara M."/>
            <person name="Mori M."/>
            <person name="Tomita M."/>
            <person name="Arakawa K."/>
        </authorList>
    </citation>
    <scope>NUCLEOTIDE SEQUENCE [LARGE SCALE GENOMIC DNA]</scope>
</reference>